<evidence type="ECO:0008006" key="6">
    <source>
        <dbReference type="Google" id="ProtNLM"/>
    </source>
</evidence>
<keyword evidence="2" id="KW-0812">Transmembrane</keyword>
<accession>A0AAW6FP97</accession>
<evidence type="ECO:0000256" key="3">
    <source>
        <dbReference type="SAM" id="SignalP"/>
    </source>
</evidence>
<dbReference type="RefSeq" id="WP_195190728.1">
    <property type="nucleotide sequence ID" value="NZ_JADMUL010000002.1"/>
</dbReference>
<dbReference type="EMBL" id="JAQNCK010000002">
    <property type="protein sequence ID" value="MDC0827305.1"/>
    <property type="molecule type" value="Genomic_DNA"/>
</dbReference>
<name>A0AAW6FP97_9FIRM</name>
<keyword evidence="3" id="KW-0732">Signal</keyword>
<proteinExistence type="predicted"/>
<evidence type="ECO:0000256" key="1">
    <source>
        <dbReference type="SAM" id="MobiDB-lite"/>
    </source>
</evidence>
<organism evidence="4 5">
    <name type="scientific">Faecalitalea cylindroides</name>
    <dbReference type="NCBI Taxonomy" id="39483"/>
    <lineage>
        <taxon>Bacteria</taxon>
        <taxon>Bacillati</taxon>
        <taxon>Bacillota</taxon>
        <taxon>Erysipelotrichia</taxon>
        <taxon>Erysipelotrichales</taxon>
        <taxon>Erysipelotrichaceae</taxon>
        <taxon>Faecalitalea</taxon>
    </lineage>
</organism>
<feature type="region of interest" description="Disordered" evidence="1">
    <location>
        <begin position="34"/>
        <end position="87"/>
    </location>
</feature>
<dbReference type="Proteomes" id="UP001220658">
    <property type="component" value="Unassembled WGS sequence"/>
</dbReference>
<evidence type="ECO:0000313" key="4">
    <source>
        <dbReference type="EMBL" id="MDC0827305.1"/>
    </source>
</evidence>
<feature type="chain" id="PRO_5043857275" description="Right handed beta helix domain-containing protein" evidence="3">
    <location>
        <begin position="31"/>
        <end position="977"/>
    </location>
</feature>
<dbReference type="AlphaFoldDB" id="A0AAW6FP97"/>
<feature type="transmembrane region" description="Helical" evidence="2">
    <location>
        <begin position="951"/>
        <end position="970"/>
    </location>
</feature>
<protein>
    <recommendedName>
        <fullName evidence="6">Right handed beta helix domain-containing protein</fullName>
    </recommendedName>
</protein>
<feature type="signal peptide" evidence="3">
    <location>
        <begin position="1"/>
        <end position="30"/>
    </location>
</feature>
<keyword evidence="2" id="KW-0472">Membrane</keyword>
<sequence>MKNLKKFFGFVVALSMTLSLSGVVSTPILAVEENTDQVTEDQTVTETPTEEKKDEADTGEAPVTDEIQGEVVTEQPTTPESDNTEELAETDVARNLTTGATYELLDTAVEEATEGDTIELLKDADLTKGFNKTLTFTGNGKITTNKQLTSDGEGWMCFGLYDSSRELTLDGAGLTWEWKSEVGTAPWLMLSLSGKLNITNGATLSMTVDSGSTGSRNAIYMNAGSEINVTNGGHFNIFGYSTDGKEGQGLQLDNTGQAKVNVTGGSTFLIDGTNRGYVNSPEIYVDNSQFTVQNCTANASNGGVFTATNYAVVKYLNNAGHGLSASRVNLSNYTNFESDNNGYYGVYASADLQVDGTSTLKVTRNSYNGDFAGLKLTSGVTDGHVQDGAVVTITNNYCSGLSNNGNIKFDDNVNLTIVDNVNDKGKTSNGGGIYNSGNAANLILPQNALIYNNSAKTAGDDIYNGNGAKLQISQPSIGNILTRDGDDTNEDQAITNWFYDGANPNYSGKMKNGETARWNQYKYVKTFTMPEAGENVTGNIGLKAAYAPVTTFTPIDLTMYVGGEGYENVDKVEDNDTSNGFPEPGYYVTLPKEINNAIQSNGQPVDLSEETNNFSFEYTYNYNNGEELRHWKMTKYTDADGSESTKDGNYVYSLALADGRKPTLRVIDDAGNIQTNANFDLTNAVNKVYTTMVGSVEGDSFTSGEINESKSLTANVQTDTIDVDFDRTVIATGKLYVRGVVNVTDENLITSIQKDGTDPKAGVPMATVPEGTNFYINGEEGLEVQKNADPSLLYDDILPEGTDANNDRREGWLTEKAEQLCNQYGLLEQAGITNPQYSFKYMDIVDQNNGNVVLKADKNVTVYMPYPEGVDKDTSIIVLHYKDLNRDMTYDDVQSAIMNCEMEKMTVTQLDDHIEFETTSFSPFVVIWGTDEAGEIVKNKDRADTGLFQNAPLYISLMTACASLVAIIAIKRRIDAK</sequence>
<evidence type="ECO:0000256" key="2">
    <source>
        <dbReference type="SAM" id="Phobius"/>
    </source>
</evidence>
<reference evidence="4" key="1">
    <citation type="submission" date="2023-01" db="EMBL/GenBank/DDBJ databases">
        <title>Human gut microbiome strain richness.</title>
        <authorList>
            <person name="Chen-Liaw A."/>
        </authorList>
    </citation>
    <scope>NUCLEOTIDE SEQUENCE</scope>
    <source>
        <strain evidence="4">D55st1_G4_D55t1_190419</strain>
    </source>
</reference>
<evidence type="ECO:0000313" key="5">
    <source>
        <dbReference type="Proteomes" id="UP001220658"/>
    </source>
</evidence>
<gene>
    <name evidence="4" type="ORF">POG00_01115</name>
</gene>
<keyword evidence="2" id="KW-1133">Transmembrane helix</keyword>
<comment type="caution">
    <text evidence="4">The sequence shown here is derived from an EMBL/GenBank/DDBJ whole genome shotgun (WGS) entry which is preliminary data.</text>
</comment>